<dbReference type="EMBL" id="LDYG01000001">
    <property type="protein sequence ID" value="KUP09453.1"/>
    <property type="molecule type" value="Genomic_DNA"/>
</dbReference>
<evidence type="ECO:0000313" key="3">
    <source>
        <dbReference type="Proteomes" id="UP000074108"/>
    </source>
</evidence>
<keyword evidence="3" id="KW-1185">Reference proteome</keyword>
<evidence type="ECO:0000313" key="2">
    <source>
        <dbReference type="EMBL" id="KUP09453.1"/>
    </source>
</evidence>
<comment type="caution">
    <text evidence="2">The sequence shown here is derived from an EMBL/GenBank/DDBJ whole genome shotgun (WGS) entry which is preliminary data.</text>
</comment>
<sequence>MLKNPSIRKLIRILLLVFAIMSIISGTFLLAIMGIGMVSETPVPNQSPAFVLIALVYYAIAIIFLVVRVKVFKPLP</sequence>
<proteinExistence type="predicted"/>
<gene>
    <name evidence="2" type="ORF">Q75_00590</name>
</gene>
<dbReference type="PATRIC" id="fig|1150625.3.peg.122"/>
<dbReference type="RefSeq" id="WP_059349981.1">
    <property type="nucleotide sequence ID" value="NZ_LDYG01000001.1"/>
</dbReference>
<feature type="transmembrane region" description="Helical" evidence="1">
    <location>
        <begin position="49"/>
        <end position="67"/>
    </location>
</feature>
<dbReference type="Proteomes" id="UP000074108">
    <property type="component" value="Unassembled WGS sequence"/>
</dbReference>
<protein>
    <submittedName>
        <fullName evidence="2">Uncharacterized protein</fullName>
    </submittedName>
</protein>
<organism evidence="2 3">
    <name type="scientific">Bacillus coahuilensis p1.1.43</name>
    <dbReference type="NCBI Taxonomy" id="1150625"/>
    <lineage>
        <taxon>Bacteria</taxon>
        <taxon>Bacillati</taxon>
        <taxon>Bacillota</taxon>
        <taxon>Bacilli</taxon>
        <taxon>Bacillales</taxon>
        <taxon>Bacillaceae</taxon>
        <taxon>Bacillus</taxon>
    </lineage>
</organism>
<dbReference type="STRING" id="1150625.Q75_00590"/>
<dbReference type="AlphaFoldDB" id="A0A147KCM7"/>
<keyword evidence="1" id="KW-0812">Transmembrane</keyword>
<keyword evidence="1" id="KW-0472">Membrane</keyword>
<feature type="transmembrane region" description="Helical" evidence="1">
    <location>
        <begin position="12"/>
        <end position="37"/>
    </location>
</feature>
<keyword evidence="1" id="KW-1133">Transmembrane helix</keyword>
<evidence type="ECO:0000256" key="1">
    <source>
        <dbReference type="SAM" id="Phobius"/>
    </source>
</evidence>
<accession>A0A147KCM7</accession>
<name>A0A147KCM7_9BACI</name>
<reference evidence="2 3" key="1">
    <citation type="journal article" date="2016" name="Front. Microbiol.">
        <title>Microevolution Analysis of Bacillus coahuilensis Unveils Differences in Phosphorus Acquisition Strategies and Their Regulation.</title>
        <authorList>
            <person name="Gomez-Lunar Z."/>
            <person name="Hernandez-Gonzalez I."/>
            <person name="Rodriguez-Torres M.D."/>
            <person name="Souza V."/>
            <person name="Olmedo-Alvarez G."/>
        </authorList>
    </citation>
    <scope>NUCLEOTIDE SEQUENCE [LARGE SCALE GENOMIC DNA]</scope>
    <source>
        <strain evidence="3">p1.1.43</strain>
    </source>
</reference>